<accession>A0AAC8ZWR9</accession>
<dbReference type="NCBIfam" id="TIGR03573">
    <property type="entry name" value="WbuX"/>
    <property type="match status" value="1"/>
</dbReference>
<keyword evidence="2" id="KW-1185">Reference proteome</keyword>
<dbReference type="KEGG" id="ati:AL072_32080"/>
<evidence type="ECO:0000313" key="2">
    <source>
        <dbReference type="Proteomes" id="UP000069935"/>
    </source>
</evidence>
<evidence type="ECO:0000313" key="1">
    <source>
        <dbReference type="EMBL" id="ALG75577.1"/>
    </source>
</evidence>
<dbReference type="InterPro" id="IPR020022">
    <property type="entry name" value="N-acetyl_sugar_amidoTrfase"/>
</dbReference>
<proteinExistence type="predicted"/>
<dbReference type="Proteomes" id="UP000069935">
    <property type="component" value="Chromosome 7"/>
</dbReference>
<dbReference type="RefSeq" id="WP_045585473.1">
    <property type="nucleotide sequence ID" value="NZ_CP012407.1"/>
</dbReference>
<protein>
    <submittedName>
        <fullName evidence="1">LPS biosynthesis protein</fullName>
    </submittedName>
</protein>
<dbReference type="SUPFAM" id="SSF52402">
    <property type="entry name" value="Adenine nucleotide alpha hydrolases-like"/>
    <property type="match status" value="1"/>
</dbReference>
<gene>
    <name evidence="1" type="ORF">AL072_32080</name>
</gene>
<organism evidence="1 2">
    <name type="scientific">Azospirillum thiophilum</name>
    <dbReference type="NCBI Taxonomy" id="528244"/>
    <lineage>
        <taxon>Bacteria</taxon>
        <taxon>Pseudomonadati</taxon>
        <taxon>Pseudomonadota</taxon>
        <taxon>Alphaproteobacteria</taxon>
        <taxon>Rhodospirillales</taxon>
        <taxon>Azospirillaceae</taxon>
        <taxon>Azospirillum</taxon>
    </lineage>
</organism>
<reference evidence="1 2" key="2">
    <citation type="journal article" date="2016" name="Genome Announc.">
        <title>Complete Genome Sequence of a Strain of Azospirillum thiophilum Isolated from a Sulfide Spring.</title>
        <authorList>
            <person name="Fomenkov A."/>
            <person name="Vincze T."/>
            <person name="Grabovich M."/>
            <person name="Anton B.P."/>
            <person name="Dubinina G."/>
            <person name="Orlova M."/>
            <person name="Belousova E."/>
            <person name="Roberts R.J."/>
        </authorList>
    </citation>
    <scope>NUCLEOTIDE SEQUENCE [LARGE SCALE GENOMIC DNA]</scope>
    <source>
        <strain evidence="1 2">BV-S</strain>
    </source>
</reference>
<sequence>MTQEGIPCPTEPPALRWCTHCVYPASSALPMAFDRNGVCSGCRVHRLRSQLDWDARLQELLDLVEPYRRPSGYECVIGVSGGKDSYFQTHFVTEKLGLRPLLVTYNGNNYLETGWRNLMRMKEVFKTDHLVVSPSVDMLIRMNRLGFRKTGDMNWHAHAGIQTLPMKIATRMGIKLVFYGEHGWTLVGGMLSVNDYPEFTARWRKDMALRGFDWHDFVGDEEDPVEEGELECFKYPSDEEIVANGTRGIYIGNYDRWDANAHSKLVTERYGWQPSPVAFDRTYRTMSNLDDRYENGAHDFMKYIKFGYGRGTDHACKDIRDGYMSREQGIAMVRKYDQVRPSDLDFWLDYVGRTEEWFDGIADRFRSPRVWGRKADGQWIKRNIWESAACPVPE</sequence>
<dbReference type="EMBL" id="CP012407">
    <property type="protein sequence ID" value="ALG75577.1"/>
    <property type="molecule type" value="Genomic_DNA"/>
</dbReference>
<name>A0AAC8ZWR9_9PROT</name>
<dbReference type="AlphaFoldDB" id="A0AAC8ZWR9"/>
<reference evidence="2" key="1">
    <citation type="submission" date="2015-08" db="EMBL/GenBank/DDBJ databases">
        <title>Complete Genome Sequence of Azospirillum thiophilum BV-S.</title>
        <authorList>
            <person name="Fomenkov A."/>
            <person name="Vincze T."/>
            <person name="Grabovich M."/>
            <person name="Dubinina G."/>
            <person name="Orlova M."/>
            <person name="Belousova E."/>
            <person name="Roberts R.J."/>
        </authorList>
    </citation>
    <scope>NUCLEOTIDE SEQUENCE [LARGE SCALE GENOMIC DNA]</scope>
    <source>
        <strain evidence="2">BV-S</strain>
    </source>
</reference>